<dbReference type="EMBL" id="JASCZI010092827">
    <property type="protein sequence ID" value="MED6152821.1"/>
    <property type="molecule type" value="Genomic_DNA"/>
</dbReference>
<proteinExistence type="predicted"/>
<reference evidence="2 3" key="1">
    <citation type="journal article" date="2023" name="Plants (Basel)">
        <title>Bridging the Gap: Combining Genomics and Transcriptomics Approaches to Understand Stylosanthes scabra, an Orphan Legume from the Brazilian Caatinga.</title>
        <authorList>
            <person name="Ferreira-Neto J.R.C."/>
            <person name="da Silva M.D."/>
            <person name="Binneck E."/>
            <person name="de Melo N.F."/>
            <person name="da Silva R.H."/>
            <person name="de Melo A.L.T.M."/>
            <person name="Pandolfi V."/>
            <person name="Bustamante F.O."/>
            <person name="Brasileiro-Vidal A.C."/>
            <person name="Benko-Iseppon A.M."/>
        </authorList>
    </citation>
    <scope>NUCLEOTIDE SEQUENCE [LARGE SCALE GENOMIC DNA]</scope>
    <source>
        <tissue evidence="2">Leaves</tissue>
    </source>
</reference>
<sequence length="125" mass="13812">MEETRTNFKNQGAPIKNLEVQVGEIAKQLAHKTPNTFLSDTIPNPKVECKAISVMMVKETSIKDEKVKAEVSPPPISPRPQSILQVYKAMHQSPSDSKTCMRIEKGNSPSPVPPDKGSKKKSKED</sequence>
<organism evidence="2 3">
    <name type="scientific">Stylosanthes scabra</name>
    <dbReference type="NCBI Taxonomy" id="79078"/>
    <lineage>
        <taxon>Eukaryota</taxon>
        <taxon>Viridiplantae</taxon>
        <taxon>Streptophyta</taxon>
        <taxon>Embryophyta</taxon>
        <taxon>Tracheophyta</taxon>
        <taxon>Spermatophyta</taxon>
        <taxon>Magnoliopsida</taxon>
        <taxon>eudicotyledons</taxon>
        <taxon>Gunneridae</taxon>
        <taxon>Pentapetalae</taxon>
        <taxon>rosids</taxon>
        <taxon>fabids</taxon>
        <taxon>Fabales</taxon>
        <taxon>Fabaceae</taxon>
        <taxon>Papilionoideae</taxon>
        <taxon>50 kb inversion clade</taxon>
        <taxon>dalbergioids sensu lato</taxon>
        <taxon>Dalbergieae</taxon>
        <taxon>Pterocarpus clade</taxon>
        <taxon>Stylosanthes</taxon>
    </lineage>
</organism>
<name>A0ABU6TVC6_9FABA</name>
<keyword evidence="3" id="KW-1185">Reference proteome</keyword>
<evidence type="ECO:0000313" key="3">
    <source>
        <dbReference type="Proteomes" id="UP001341840"/>
    </source>
</evidence>
<gene>
    <name evidence="2" type="ORF">PIB30_095688</name>
</gene>
<feature type="region of interest" description="Disordered" evidence="1">
    <location>
        <begin position="90"/>
        <end position="125"/>
    </location>
</feature>
<accession>A0ABU6TVC6</accession>
<dbReference type="Proteomes" id="UP001341840">
    <property type="component" value="Unassembled WGS sequence"/>
</dbReference>
<evidence type="ECO:0000313" key="2">
    <source>
        <dbReference type="EMBL" id="MED6152821.1"/>
    </source>
</evidence>
<protein>
    <submittedName>
        <fullName evidence="2">Uncharacterized protein</fullName>
    </submittedName>
</protein>
<comment type="caution">
    <text evidence="2">The sequence shown here is derived from an EMBL/GenBank/DDBJ whole genome shotgun (WGS) entry which is preliminary data.</text>
</comment>
<evidence type="ECO:0000256" key="1">
    <source>
        <dbReference type="SAM" id="MobiDB-lite"/>
    </source>
</evidence>